<dbReference type="NCBIfam" id="TIGR01300">
    <property type="entry name" value="CPA3_mnhG_phaG"/>
    <property type="match status" value="1"/>
</dbReference>
<dbReference type="InterPro" id="IPR005133">
    <property type="entry name" value="PhaG_MnhG_YufB"/>
</dbReference>
<sequence>MPVAEIVIATLLLGGSFFGFTAALGLIRMPDIYTRMSTSGKSATLCCGLLLAAVALLFRDAQVTARAVAAILFLLLTVPVGAHMIARAAYRVNDPMWEDTTIDRELWEDDGRGEAPAEPGDPGS</sequence>
<evidence type="ECO:0000256" key="2">
    <source>
        <dbReference type="SAM" id="Phobius"/>
    </source>
</evidence>
<evidence type="ECO:0000313" key="4">
    <source>
        <dbReference type="Proteomes" id="UP000218427"/>
    </source>
</evidence>
<dbReference type="EMBL" id="LRFG02000002">
    <property type="protein sequence ID" value="PCO05621.1"/>
    <property type="molecule type" value="Genomic_DNA"/>
</dbReference>
<dbReference type="Proteomes" id="UP000218427">
    <property type="component" value="Unassembled WGS sequence"/>
</dbReference>
<keyword evidence="4" id="KW-1185">Reference proteome</keyword>
<reference evidence="3" key="1">
    <citation type="submission" date="2017-08" db="EMBL/GenBank/DDBJ databases">
        <title>Microbulbifer marisrubri sp. nov., a halophilic alphaproteobacterium isolated from marine sediment of the Yellow Sea, China.</title>
        <authorList>
            <person name="Zhang G."/>
            <person name="Xiong Q."/>
        </authorList>
    </citation>
    <scope>NUCLEOTIDE SEQUENCE [LARGE SCALE GENOMIC DNA]</scope>
    <source>
        <strain evidence="3">WRN-8</strain>
    </source>
</reference>
<accession>A0ABX4HZX1</accession>
<dbReference type="PANTHER" id="PTHR34703">
    <property type="entry name" value="ANTIPORTER SUBUNIT MNHG2-RELATED"/>
    <property type="match status" value="1"/>
</dbReference>
<name>A0ABX4HZX1_9GAMM</name>
<feature type="compositionally biased region" description="Basic and acidic residues" evidence="1">
    <location>
        <begin position="105"/>
        <end position="115"/>
    </location>
</feature>
<keyword evidence="2" id="KW-0472">Membrane</keyword>
<dbReference type="RefSeq" id="WP_067082683.1">
    <property type="nucleotide sequence ID" value="NZ_LRFG02000002.1"/>
</dbReference>
<protein>
    <submittedName>
        <fullName evidence="3">Sodium:proton antiporter</fullName>
    </submittedName>
</protein>
<evidence type="ECO:0000256" key="1">
    <source>
        <dbReference type="SAM" id="MobiDB-lite"/>
    </source>
</evidence>
<evidence type="ECO:0000313" key="3">
    <source>
        <dbReference type="EMBL" id="PCO05621.1"/>
    </source>
</evidence>
<organism evidence="3 4">
    <name type="scientific">Microbulbifer flavimaris</name>
    <dbReference type="NCBI Taxonomy" id="1781068"/>
    <lineage>
        <taxon>Bacteria</taxon>
        <taxon>Pseudomonadati</taxon>
        <taxon>Pseudomonadota</taxon>
        <taxon>Gammaproteobacteria</taxon>
        <taxon>Cellvibrionales</taxon>
        <taxon>Microbulbiferaceae</taxon>
        <taxon>Microbulbifer</taxon>
    </lineage>
</organism>
<feature type="transmembrane region" description="Helical" evidence="2">
    <location>
        <begin position="6"/>
        <end position="27"/>
    </location>
</feature>
<feature type="region of interest" description="Disordered" evidence="1">
    <location>
        <begin position="105"/>
        <end position="124"/>
    </location>
</feature>
<dbReference type="NCBIfam" id="NF009314">
    <property type="entry name" value="PRK12674.1-2"/>
    <property type="match status" value="1"/>
</dbReference>
<gene>
    <name evidence="3" type="ORF">AWR36_006275</name>
</gene>
<keyword evidence="2" id="KW-1133">Transmembrane helix</keyword>
<comment type="caution">
    <text evidence="3">The sequence shown here is derived from an EMBL/GenBank/DDBJ whole genome shotgun (WGS) entry which is preliminary data.</text>
</comment>
<dbReference type="PANTHER" id="PTHR34703:SF1">
    <property type="entry name" value="ANTIPORTER SUBUNIT MNHG2-RELATED"/>
    <property type="match status" value="1"/>
</dbReference>
<keyword evidence="2" id="KW-0812">Transmembrane</keyword>
<feature type="transmembrane region" description="Helical" evidence="2">
    <location>
        <begin position="39"/>
        <end position="58"/>
    </location>
</feature>
<feature type="transmembrane region" description="Helical" evidence="2">
    <location>
        <begin position="64"/>
        <end position="86"/>
    </location>
</feature>
<dbReference type="Pfam" id="PF03334">
    <property type="entry name" value="PhaG_MnhG_YufB"/>
    <property type="match status" value="1"/>
</dbReference>
<proteinExistence type="predicted"/>